<dbReference type="EMBL" id="BAABAT010000040">
    <property type="protein sequence ID" value="GAA4260336.1"/>
    <property type="molecule type" value="Genomic_DNA"/>
</dbReference>
<name>A0ABP8DNY3_9ACTN</name>
<evidence type="ECO:0000313" key="2">
    <source>
        <dbReference type="Proteomes" id="UP001500620"/>
    </source>
</evidence>
<evidence type="ECO:0000313" key="1">
    <source>
        <dbReference type="EMBL" id="GAA4260336.1"/>
    </source>
</evidence>
<reference evidence="2" key="1">
    <citation type="journal article" date="2019" name="Int. J. Syst. Evol. Microbiol.">
        <title>The Global Catalogue of Microorganisms (GCM) 10K type strain sequencing project: providing services to taxonomists for standard genome sequencing and annotation.</title>
        <authorList>
            <consortium name="The Broad Institute Genomics Platform"/>
            <consortium name="The Broad Institute Genome Sequencing Center for Infectious Disease"/>
            <person name="Wu L."/>
            <person name="Ma J."/>
        </authorList>
    </citation>
    <scope>NUCLEOTIDE SEQUENCE [LARGE SCALE GENOMIC DNA]</scope>
    <source>
        <strain evidence="2">JCM 17441</strain>
    </source>
</reference>
<dbReference type="Proteomes" id="UP001500620">
    <property type="component" value="Unassembled WGS sequence"/>
</dbReference>
<gene>
    <name evidence="1" type="ORF">GCM10022255_088570</name>
</gene>
<comment type="caution">
    <text evidence="1">The sequence shown here is derived from an EMBL/GenBank/DDBJ whole genome shotgun (WGS) entry which is preliminary data.</text>
</comment>
<proteinExistence type="predicted"/>
<sequence>MKSRAARNVRPGALRAASYPPLGASLASAAEADPPNSPRVRAYAVAVRRVSTLAKSFFVSVATPTVASQMAA</sequence>
<protein>
    <submittedName>
        <fullName evidence="1">Uncharacterized protein</fullName>
    </submittedName>
</protein>
<accession>A0ABP8DNY3</accession>
<keyword evidence="2" id="KW-1185">Reference proteome</keyword>
<organism evidence="1 2">
    <name type="scientific">Dactylosporangium darangshiense</name>
    <dbReference type="NCBI Taxonomy" id="579108"/>
    <lineage>
        <taxon>Bacteria</taxon>
        <taxon>Bacillati</taxon>
        <taxon>Actinomycetota</taxon>
        <taxon>Actinomycetes</taxon>
        <taxon>Micromonosporales</taxon>
        <taxon>Micromonosporaceae</taxon>
        <taxon>Dactylosporangium</taxon>
    </lineage>
</organism>